<comment type="caution">
    <text evidence="1">The sequence shown here is derived from an EMBL/GenBank/DDBJ whole genome shotgun (WGS) entry which is preliminary data.</text>
</comment>
<dbReference type="AlphaFoldDB" id="A0A4Z1KZ26"/>
<evidence type="ECO:0000313" key="2">
    <source>
        <dbReference type="Proteomes" id="UP000297280"/>
    </source>
</evidence>
<dbReference type="Proteomes" id="UP000297280">
    <property type="component" value="Unassembled WGS sequence"/>
</dbReference>
<accession>A0A4Z1KZ26</accession>
<reference evidence="1 2" key="1">
    <citation type="submission" date="2017-12" db="EMBL/GenBank/DDBJ databases">
        <title>Comparative genomics of Botrytis spp.</title>
        <authorList>
            <person name="Valero-Jimenez C.A."/>
            <person name="Tapia P."/>
            <person name="Veloso J."/>
            <person name="Silva-Moreno E."/>
            <person name="Staats M."/>
            <person name="Valdes J.H."/>
            <person name="Van Kan J.A.L."/>
        </authorList>
    </citation>
    <scope>NUCLEOTIDE SEQUENCE [LARGE SCALE GENOMIC DNA]</scope>
    <source>
        <strain evidence="1 2">MUCL3349</strain>
    </source>
</reference>
<organism evidence="1 2">
    <name type="scientific">Botrytis porri</name>
    <dbReference type="NCBI Taxonomy" id="87229"/>
    <lineage>
        <taxon>Eukaryota</taxon>
        <taxon>Fungi</taxon>
        <taxon>Dikarya</taxon>
        <taxon>Ascomycota</taxon>
        <taxon>Pezizomycotina</taxon>
        <taxon>Leotiomycetes</taxon>
        <taxon>Helotiales</taxon>
        <taxon>Sclerotiniaceae</taxon>
        <taxon>Botrytis</taxon>
    </lineage>
</organism>
<protein>
    <submittedName>
        <fullName evidence="1">Uncharacterized protein</fullName>
    </submittedName>
</protein>
<gene>
    <name evidence="1" type="ORF">BPOR_0093g00230</name>
</gene>
<keyword evidence="2" id="KW-1185">Reference proteome</keyword>
<evidence type="ECO:0000313" key="1">
    <source>
        <dbReference type="EMBL" id="TGO89812.1"/>
    </source>
</evidence>
<name>A0A4Z1KZ26_9HELO</name>
<proteinExistence type="predicted"/>
<sequence>MMPTKLQSSWQFELQINLGNHATAYSPAFKASPFNPPTHIKFTIHPAADTSNQALYLPTLANSTPHPRQSPQGKANLDCFSGTLQRECEFGFQSQEMWDTLTEKIPSCKHTGINYSGENFC</sequence>
<dbReference type="EMBL" id="PQXO01000093">
    <property type="protein sequence ID" value="TGO89812.1"/>
    <property type="molecule type" value="Genomic_DNA"/>
</dbReference>